<dbReference type="HOGENOM" id="CLU_3201070_0_0_10"/>
<dbReference type="Proteomes" id="UP000002945">
    <property type="component" value="Unassembled WGS sequence"/>
</dbReference>
<organism evidence="1 2">
    <name type="scientific">Kordia algicida OT-1</name>
    <dbReference type="NCBI Taxonomy" id="391587"/>
    <lineage>
        <taxon>Bacteria</taxon>
        <taxon>Pseudomonadati</taxon>
        <taxon>Bacteroidota</taxon>
        <taxon>Flavobacteriia</taxon>
        <taxon>Flavobacteriales</taxon>
        <taxon>Flavobacteriaceae</taxon>
        <taxon>Kordia</taxon>
    </lineage>
</organism>
<evidence type="ECO:0000313" key="2">
    <source>
        <dbReference type="Proteomes" id="UP000002945"/>
    </source>
</evidence>
<protein>
    <submittedName>
        <fullName evidence="1">Uncharacterized protein</fullName>
    </submittedName>
</protein>
<keyword evidence="2" id="KW-1185">Reference proteome</keyword>
<name>A9E3T3_9FLAO</name>
<gene>
    <name evidence="1" type="ORF">KAOT1_09346</name>
</gene>
<accession>A9E3T3</accession>
<evidence type="ECO:0000313" key="1">
    <source>
        <dbReference type="EMBL" id="EDP95266.1"/>
    </source>
</evidence>
<dbReference type="EMBL" id="ABIB01000009">
    <property type="protein sequence ID" value="EDP95266.1"/>
    <property type="molecule type" value="Genomic_DNA"/>
</dbReference>
<dbReference type="AlphaFoldDB" id="A9E3T3"/>
<sequence>MIRFQDRGIVKHKKIKTITNLFFQTKIYGLTLQNVSVFLHVKTIN</sequence>
<comment type="caution">
    <text evidence="1">The sequence shown here is derived from an EMBL/GenBank/DDBJ whole genome shotgun (WGS) entry which is preliminary data.</text>
</comment>
<proteinExistence type="predicted"/>
<reference evidence="1 2" key="1">
    <citation type="journal article" date="2011" name="J. Bacteriol.">
        <title>Genome sequence of the algicidal bacterium Kordia algicida OT-1.</title>
        <authorList>
            <person name="Lee H.S."/>
            <person name="Kang S.G."/>
            <person name="Kwon K.K."/>
            <person name="Lee J.H."/>
            <person name="Kim S.J."/>
        </authorList>
    </citation>
    <scope>NUCLEOTIDE SEQUENCE [LARGE SCALE GENOMIC DNA]</scope>
    <source>
        <strain evidence="1 2">OT-1</strain>
    </source>
</reference>